<organism evidence="1">
    <name type="scientific">Arundo donax</name>
    <name type="common">Giant reed</name>
    <name type="synonym">Donax arundinaceus</name>
    <dbReference type="NCBI Taxonomy" id="35708"/>
    <lineage>
        <taxon>Eukaryota</taxon>
        <taxon>Viridiplantae</taxon>
        <taxon>Streptophyta</taxon>
        <taxon>Embryophyta</taxon>
        <taxon>Tracheophyta</taxon>
        <taxon>Spermatophyta</taxon>
        <taxon>Magnoliopsida</taxon>
        <taxon>Liliopsida</taxon>
        <taxon>Poales</taxon>
        <taxon>Poaceae</taxon>
        <taxon>PACMAD clade</taxon>
        <taxon>Arundinoideae</taxon>
        <taxon>Arundineae</taxon>
        <taxon>Arundo</taxon>
    </lineage>
</organism>
<sequence>MLIDLGRF</sequence>
<accession>A0A0A8ZI36</accession>
<protein>
    <submittedName>
        <fullName evidence="1">Uncharacterized protein</fullName>
    </submittedName>
</protein>
<proteinExistence type="predicted"/>
<reference evidence="1" key="1">
    <citation type="submission" date="2014-09" db="EMBL/GenBank/DDBJ databases">
        <authorList>
            <person name="Magalhaes I.L.F."/>
            <person name="Oliveira U."/>
            <person name="Santos F.R."/>
            <person name="Vidigal T.H.D.A."/>
            <person name="Brescovit A.D."/>
            <person name="Santos A.J."/>
        </authorList>
    </citation>
    <scope>NUCLEOTIDE SEQUENCE</scope>
    <source>
        <tissue evidence="1">Shoot tissue taken approximately 20 cm above the soil surface</tissue>
    </source>
</reference>
<name>A0A0A8ZI36_ARUDO</name>
<evidence type="ECO:0000313" key="1">
    <source>
        <dbReference type="EMBL" id="JAD34517.1"/>
    </source>
</evidence>
<dbReference type="EMBL" id="GBRH01263378">
    <property type="protein sequence ID" value="JAD34517.1"/>
    <property type="molecule type" value="Transcribed_RNA"/>
</dbReference>
<reference evidence="1" key="2">
    <citation type="journal article" date="2015" name="Data Brief">
        <title>Shoot transcriptome of the giant reed, Arundo donax.</title>
        <authorList>
            <person name="Barrero R.A."/>
            <person name="Guerrero F.D."/>
            <person name="Moolhuijzen P."/>
            <person name="Goolsby J.A."/>
            <person name="Tidwell J."/>
            <person name="Bellgard S.E."/>
            <person name="Bellgard M.I."/>
        </authorList>
    </citation>
    <scope>NUCLEOTIDE SEQUENCE</scope>
    <source>
        <tissue evidence="1">Shoot tissue taken approximately 20 cm above the soil surface</tissue>
    </source>
</reference>